<dbReference type="Proteomes" id="UP001172102">
    <property type="component" value="Unassembled WGS sequence"/>
</dbReference>
<organism evidence="3 4">
    <name type="scientific">Lasiosphaeris hirsuta</name>
    <dbReference type="NCBI Taxonomy" id="260670"/>
    <lineage>
        <taxon>Eukaryota</taxon>
        <taxon>Fungi</taxon>
        <taxon>Dikarya</taxon>
        <taxon>Ascomycota</taxon>
        <taxon>Pezizomycotina</taxon>
        <taxon>Sordariomycetes</taxon>
        <taxon>Sordariomycetidae</taxon>
        <taxon>Sordariales</taxon>
        <taxon>Lasiosphaeriaceae</taxon>
        <taxon>Lasiosphaeris</taxon>
    </lineage>
</organism>
<evidence type="ECO:0000256" key="1">
    <source>
        <dbReference type="SAM" id="MobiDB-lite"/>
    </source>
</evidence>
<comment type="caution">
    <text evidence="3">The sequence shown here is derived from an EMBL/GenBank/DDBJ whole genome shotgun (WGS) entry which is preliminary data.</text>
</comment>
<dbReference type="CDD" id="cd02440">
    <property type="entry name" value="AdoMet_MTases"/>
    <property type="match status" value="1"/>
</dbReference>
<dbReference type="PANTHER" id="PTHR44942:SF10">
    <property type="entry name" value="METHYLTRANSFERASE TYPE 11 DOMAIN-CONTAINING PROTEIN"/>
    <property type="match status" value="1"/>
</dbReference>
<dbReference type="GO" id="GO:0032259">
    <property type="term" value="P:methylation"/>
    <property type="evidence" value="ECO:0007669"/>
    <property type="project" value="UniProtKB-KW"/>
</dbReference>
<dbReference type="AlphaFoldDB" id="A0AA40E1L7"/>
<dbReference type="InterPro" id="IPR029063">
    <property type="entry name" value="SAM-dependent_MTases_sf"/>
</dbReference>
<dbReference type="Pfam" id="PF08241">
    <property type="entry name" value="Methyltransf_11"/>
    <property type="match status" value="1"/>
</dbReference>
<keyword evidence="3" id="KW-0808">Transferase</keyword>
<evidence type="ECO:0000313" key="3">
    <source>
        <dbReference type="EMBL" id="KAK0719328.1"/>
    </source>
</evidence>
<gene>
    <name evidence="3" type="ORF">B0H67DRAFT_572928</name>
</gene>
<proteinExistence type="predicted"/>
<dbReference type="EMBL" id="JAUKUA010000003">
    <property type="protein sequence ID" value="KAK0719328.1"/>
    <property type="molecule type" value="Genomic_DNA"/>
</dbReference>
<name>A0AA40E1L7_9PEZI</name>
<accession>A0AA40E1L7</accession>
<keyword evidence="3" id="KW-0489">Methyltransferase</keyword>
<dbReference type="PANTHER" id="PTHR44942">
    <property type="entry name" value="METHYLTRANSF_11 DOMAIN-CONTAINING PROTEIN"/>
    <property type="match status" value="1"/>
</dbReference>
<feature type="compositionally biased region" description="Polar residues" evidence="1">
    <location>
        <begin position="16"/>
        <end position="25"/>
    </location>
</feature>
<dbReference type="SUPFAM" id="SSF53335">
    <property type="entry name" value="S-adenosyl-L-methionine-dependent methyltransferases"/>
    <property type="match status" value="1"/>
</dbReference>
<feature type="domain" description="Methyltransferase type 11" evidence="2">
    <location>
        <begin position="56"/>
        <end position="155"/>
    </location>
</feature>
<evidence type="ECO:0000313" key="4">
    <source>
        <dbReference type="Proteomes" id="UP001172102"/>
    </source>
</evidence>
<feature type="region of interest" description="Disordered" evidence="1">
    <location>
        <begin position="1"/>
        <end position="31"/>
    </location>
</feature>
<dbReference type="InterPro" id="IPR051052">
    <property type="entry name" value="Diverse_substrate_MTase"/>
</dbReference>
<dbReference type="GO" id="GO:0008757">
    <property type="term" value="F:S-adenosylmethionine-dependent methyltransferase activity"/>
    <property type="evidence" value="ECO:0007669"/>
    <property type="project" value="InterPro"/>
</dbReference>
<protein>
    <submittedName>
        <fullName evidence="3">S-adenosyl-L-methionine-dependent methyltransferase</fullName>
    </submittedName>
</protein>
<keyword evidence="4" id="KW-1185">Reference proteome</keyword>
<dbReference type="InterPro" id="IPR013216">
    <property type="entry name" value="Methyltransf_11"/>
</dbReference>
<evidence type="ECO:0000259" key="2">
    <source>
        <dbReference type="Pfam" id="PF08241"/>
    </source>
</evidence>
<reference evidence="3" key="1">
    <citation type="submission" date="2023-06" db="EMBL/GenBank/DDBJ databases">
        <title>Genome-scale phylogeny and comparative genomics of the fungal order Sordariales.</title>
        <authorList>
            <consortium name="Lawrence Berkeley National Laboratory"/>
            <person name="Hensen N."/>
            <person name="Bonometti L."/>
            <person name="Westerberg I."/>
            <person name="Brannstrom I.O."/>
            <person name="Guillou S."/>
            <person name="Cros-Aarteil S."/>
            <person name="Calhoun S."/>
            <person name="Haridas S."/>
            <person name="Kuo A."/>
            <person name="Mondo S."/>
            <person name="Pangilinan J."/>
            <person name="Riley R."/>
            <person name="Labutti K."/>
            <person name="Andreopoulos B."/>
            <person name="Lipzen A."/>
            <person name="Chen C."/>
            <person name="Yanf M."/>
            <person name="Daum C."/>
            <person name="Ng V."/>
            <person name="Clum A."/>
            <person name="Steindorff A."/>
            <person name="Ohm R."/>
            <person name="Martin F."/>
            <person name="Silar P."/>
            <person name="Natvig D."/>
            <person name="Lalanne C."/>
            <person name="Gautier V."/>
            <person name="Ament-Velasquez S.L."/>
            <person name="Kruys A."/>
            <person name="Hutchinson M.I."/>
            <person name="Powell A.J."/>
            <person name="Barry K."/>
            <person name="Miller A.N."/>
            <person name="Grigoriev I.V."/>
            <person name="Debuchy R."/>
            <person name="Gladieux P."/>
            <person name="Thoren M.H."/>
            <person name="Johannesson H."/>
        </authorList>
    </citation>
    <scope>NUCLEOTIDE SEQUENCE</scope>
    <source>
        <strain evidence="3">SMH4607-1</strain>
    </source>
</reference>
<feature type="compositionally biased region" description="Low complexity" evidence="1">
    <location>
        <begin position="1"/>
        <end position="14"/>
    </location>
</feature>
<dbReference type="Gene3D" id="3.40.50.150">
    <property type="entry name" value="Vaccinia Virus protein VP39"/>
    <property type="match status" value="1"/>
</dbReference>
<sequence length="321" mass="34783">MATGPAADGPADPTYRSYTPSQAATYAQHRPSPPPALVKLILDHHATTGGQTGVLLDVGCGPGLATRAFSKHFDVAVGSDAGDSMIQIATELGGQTARGEPIRWVAYSAEEINKVPGVEKGSVDLVTAAYAAHWFDMPKFWAAAAEIMKPGGTVALWTGFRKVVESTTTQESKVRALFSRFHEEVLDAYSVPNTKISRDGYKDLVMPWDNAATVGLFDRDTFLRRELDRAELAPGDTAKAVAADPLAAPVWQRVENFLNTMDAVTRWREAHPDLAGTERDCVRVLVTDTMEAVADGQAKIEFRNLLLGMKTVLLCVKRVAE</sequence>